<accession>A0A081AC95</accession>
<evidence type="ECO:0000313" key="2">
    <source>
        <dbReference type="EMBL" id="ETO76506.1"/>
    </source>
</evidence>
<dbReference type="Proteomes" id="UP000028582">
    <property type="component" value="Unassembled WGS sequence"/>
</dbReference>
<organism evidence="2 3">
    <name type="scientific">Phytophthora nicotianae P1976</name>
    <dbReference type="NCBI Taxonomy" id="1317066"/>
    <lineage>
        <taxon>Eukaryota</taxon>
        <taxon>Sar</taxon>
        <taxon>Stramenopiles</taxon>
        <taxon>Oomycota</taxon>
        <taxon>Peronosporomycetes</taxon>
        <taxon>Peronosporales</taxon>
        <taxon>Peronosporaceae</taxon>
        <taxon>Phytophthora</taxon>
    </lineage>
</organism>
<sequence length="112" mass="12600">MVTKAFNELETEHGAMSTQNKELEERIESLKDQKNNLITQHMSELESAEETIRALKTSEAEAKECLTLVRQELAETETCVEALTGELSDKEVEIGKLTSEADGFQERIQALE</sequence>
<evidence type="ECO:0000313" key="3">
    <source>
        <dbReference type="Proteomes" id="UP000028582"/>
    </source>
</evidence>
<dbReference type="Gene3D" id="1.10.287.1490">
    <property type="match status" value="1"/>
</dbReference>
<name>A0A081AC95_PHYNI</name>
<protein>
    <submittedName>
        <fullName evidence="2">Uncharacterized protein</fullName>
    </submittedName>
</protein>
<dbReference type="EMBL" id="ANJA01001531">
    <property type="protein sequence ID" value="ETO76506.1"/>
    <property type="molecule type" value="Genomic_DNA"/>
</dbReference>
<gene>
    <name evidence="2" type="ORF">F444_08126</name>
</gene>
<dbReference type="AlphaFoldDB" id="A0A081AC95"/>
<reference evidence="2 3" key="1">
    <citation type="submission" date="2013-11" db="EMBL/GenBank/DDBJ databases">
        <title>The Genome Sequence of Phytophthora parasitica P1976.</title>
        <authorList>
            <consortium name="The Broad Institute Genomics Platform"/>
            <person name="Russ C."/>
            <person name="Tyler B."/>
            <person name="Panabieres F."/>
            <person name="Shan W."/>
            <person name="Tripathy S."/>
            <person name="Grunwald N."/>
            <person name="Machado M."/>
            <person name="Johnson C.S."/>
            <person name="Walker B."/>
            <person name="Young S."/>
            <person name="Zeng Q."/>
            <person name="Gargeya S."/>
            <person name="Fitzgerald M."/>
            <person name="Haas B."/>
            <person name="Abouelleil A."/>
            <person name="Allen A.W."/>
            <person name="Alvarado L."/>
            <person name="Arachchi H.M."/>
            <person name="Berlin A.M."/>
            <person name="Chapman S.B."/>
            <person name="Gainer-Dewar J."/>
            <person name="Goldberg J."/>
            <person name="Griggs A."/>
            <person name="Gujja S."/>
            <person name="Hansen M."/>
            <person name="Howarth C."/>
            <person name="Imamovic A."/>
            <person name="Ireland A."/>
            <person name="Larimer J."/>
            <person name="McCowan C."/>
            <person name="Murphy C."/>
            <person name="Pearson M."/>
            <person name="Poon T.W."/>
            <person name="Priest M."/>
            <person name="Roberts A."/>
            <person name="Saif S."/>
            <person name="Shea T."/>
            <person name="Sisk P."/>
            <person name="Sykes S."/>
            <person name="Wortman J."/>
            <person name="Nusbaum C."/>
            <person name="Birren B."/>
        </authorList>
    </citation>
    <scope>NUCLEOTIDE SEQUENCE [LARGE SCALE GENOMIC DNA]</scope>
    <source>
        <strain evidence="2 3">P1976</strain>
    </source>
</reference>
<feature type="region of interest" description="Disordered" evidence="1">
    <location>
        <begin position="1"/>
        <end position="20"/>
    </location>
</feature>
<proteinExistence type="predicted"/>
<comment type="caution">
    <text evidence="2">The sequence shown here is derived from an EMBL/GenBank/DDBJ whole genome shotgun (WGS) entry which is preliminary data.</text>
</comment>
<dbReference type="OrthoDB" id="10537374at2759"/>
<evidence type="ECO:0000256" key="1">
    <source>
        <dbReference type="SAM" id="MobiDB-lite"/>
    </source>
</evidence>